<dbReference type="InterPro" id="IPR039537">
    <property type="entry name" value="Retrotran_Ty1/copia-like"/>
</dbReference>
<dbReference type="GO" id="GO:0016787">
    <property type="term" value="F:hydrolase activity"/>
    <property type="evidence" value="ECO:0007669"/>
    <property type="project" value="UniProtKB-KW"/>
</dbReference>
<feature type="compositionally biased region" description="Polar residues" evidence="3">
    <location>
        <begin position="471"/>
        <end position="485"/>
    </location>
</feature>
<accession>A0A5D3DEL4</accession>
<dbReference type="PANTHER" id="PTHR42648">
    <property type="entry name" value="TRANSPOSASE, PUTATIVE-RELATED"/>
    <property type="match status" value="1"/>
</dbReference>
<name>A0A5D3DEL4_CUCMM</name>
<dbReference type="Pfam" id="PF25597">
    <property type="entry name" value="SH3_retrovirus"/>
    <property type="match status" value="1"/>
</dbReference>
<feature type="region of interest" description="Disordered" evidence="3">
    <location>
        <begin position="426"/>
        <end position="490"/>
    </location>
</feature>
<dbReference type="CDD" id="cd09272">
    <property type="entry name" value="RNase_HI_RT_Ty1"/>
    <property type="match status" value="1"/>
</dbReference>
<keyword evidence="2" id="KW-0378">Hydrolase</keyword>
<feature type="compositionally biased region" description="Polar residues" evidence="3">
    <location>
        <begin position="441"/>
        <end position="460"/>
    </location>
</feature>
<dbReference type="SUPFAM" id="SSF56672">
    <property type="entry name" value="DNA/RNA polymerases"/>
    <property type="match status" value="1"/>
</dbReference>
<evidence type="ECO:0000313" key="5">
    <source>
        <dbReference type="EMBL" id="TYK21888.1"/>
    </source>
</evidence>
<dbReference type="InterPro" id="IPR025724">
    <property type="entry name" value="GAG-pre-integrase_dom"/>
</dbReference>
<gene>
    <name evidence="5" type="ORF">E5676_scaffold494G00240</name>
</gene>
<evidence type="ECO:0000313" key="6">
    <source>
        <dbReference type="Proteomes" id="UP000321947"/>
    </source>
</evidence>
<dbReference type="Pfam" id="PF07727">
    <property type="entry name" value="RVT_2"/>
    <property type="match status" value="1"/>
</dbReference>
<dbReference type="AlphaFoldDB" id="A0A5D3DEL4"/>
<proteinExistence type="predicted"/>
<keyword evidence="1" id="KW-0479">Metal-binding</keyword>
<dbReference type="InterPro" id="IPR036397">
    <property type="entry name" value="RNaseH_sf"/>
</dbReference>
<sequence length="926" mass="104779">MLTNGTLKLDDILDQGMRVDDKRGLRFVEKGRTCQNNCLYSRRRLDTRQTKYLRRPRTEWHPKIHTESYKVALNSVKKSQLCECKVGSVVFGHGEKGKTIGKGTINRPCLPFLLDVRLVQGLSANLISISQLCDQGYQDAEVNLCNLSKVEEVGLWHKRLGHLSGTTISKVTKADAIIGLPPLSFSSLESCSECSASKQEPVSLSSTSHTLELLHIDLMGPMQTESLGRKREKNTGIDRIQTDHGREFENKYFTEFCDNEGIFHEFSASLRPQQNGVVERRNRTLQEMAQVMIHAKQLPIQFWVEALNTACHIHNRVILCLGTTTTSYELWKGRKPNVKYFHIFDSTCFILSDRNHHRKWDSKSDRGIFLGYSTNSRAYRVYNQRTKTVMESVNVIISDLGKEPNRNLDDEDEAFWDSLSHKSVDAESESTSLTRETTYSPPHSDSNRIDMSTPSTSVNHYETCEGEAAVSASQHTPERTAGSTDSPKHKLMPHTNIAKSHPSSFIIEDVHSGIITRKKERKDYAKMVVNICYTSSLEPTTVSVALTNEHWILAMQEELLQFERNQVWELVPKPPHANIIGTKWIFKNKTDEQGRVIRNKARLVAQGYSQIEGLDFGETFPVARLEAIRLLLSYACFRSQKDLLIRCIMIMFTSFERHSMDSNKLLEHGTDFLIVQIYVDDIIFGARKTGIFFSQEKCAKNLISKFGMDKARPKKTPAATHLKMTKDLTSEKVDTNLYRSIIGSLLYLTASRPDIAFTVGVCARYDTTGTLVGYCDADWAGCTDDRKSTSEGCFFLGNNIATWFSKKQNSVSLSTAEAEYIAAGSSCSQLLWMKQMLDEYGITQSSMFLYCDNLSAISISKNPVQHSRTKHIDIRHHFIRELVEANIISLEHVQSAFQLADIFTKPLDVATFEGLRASVGVCQRPV</sequence>
<dbReference type="InterPro" id="IPR001584">
    <property type="entry name" value="Integrase_cat-core"/>
</dbReference>
<evidence type="ECO:0000256" key="2">
    <source>
        <dbReference type="ARBA" id="ARBA00022801"/>
    </source>
</evidence>
<feature type="domain" description="Integrase catalytic" evidence="4">
    <location>
        <begin position="240"/>
        <end position="335"/>
    </location>
</feature>
<dbReference type="GO" id="GO:0015074">
    <property type="term" value="P:DNA integration"/>
    <property type="evidence" value="ECO:0007669"/>
    <property type="project" value="InterPro"/>
</dbReference>
<dbReference type="PROSITE" id="PS50994">
    <property type="entry name" value="INTEGRASE"/>
    <property type="match status" value="1"/>
</dbReference>
<comment type="caution">
    <text evidence="5">The sequence shown here is derived from an EMBL/GenBank/DDBJ whole genome shotgun (WGS) entry which is preliminary data.</text>
</comment>
<dbReference type="InterPro" id="IPR043502">
    <property type="entry name" value="DNA/RNA_pol_sf"/>
</dbReference>
<dbReference type="Gene3D" id="3.30.420.10">
    <property type="entry name" value="Ribonuclease H-like superfamily/Ribonuclease H"/>
    <property type="match status" value="1"/>
</dbReference>
<reference evidence="5 6" key="1">
    <citation type="submission" date="2019-08" db="EMBL/GenBank/DDBJ databases">
        <title>Draft genome sequences of two oriental melons (Cucumis melo L. var makuwa).</title>
        <authorList>
            <person name="Kwon S.-Y."/>
        </authorList>
    </citation>
    <scope>NUCLEOTIDE SEQUENCE [LARGE SCALE GENOMIC DNA]</scope>
    <source>
        <strain evidence="6">cv. Chang Bougi</strain>
        <tissue evidence="5">Leaf</tissue>
    </source>
</reference>
<dbReference type="GO" id="GO:0046872">
    <property type="term" value="F:metal ion binding"/>
    <property type="evidence" value="ECO:0007669"/>
    <property type="project" value="UniProtKB-KW"/>
</dbReference>
<dbReference type="PANTHER" id="PTHR42648:SF21">
    <property type="entry name" value="CYSTEINE-RICH RLK (RECEPTOR-LIKE PROTEIN KINASE) 8"/>
    <property type="match status" value="1"/>
</dbReference>
<dbReference type="GO" id="GO:0003676">
    <property type="term" value="F:nucleic acid binding"/>
    <property type="evidence" value="ECO:0007669"/>
    <property type="project" value="InterPro"/>
</dbReference>
<evidence type="ECO:0000256" key="3">
    <source>
        <dbReference type="SAM" id="MobiDB-lite"/>
    </source>
</evidence>
<dbReference type="Pfam" id="PF13976">
    <property type="entry name" value="gag_pre-integrs"/>
    <property type="match status" value="1"/>
</dbReference>
<evidence type="ECO:0000259" key="4">
    <source>
        <dbReference type="PROSITE" id="PS50994"/>
    </source>
</evidence>
<dbReference type="EMBL" id="SSTD01005479">
    <property type="protein sequence ID" value="TYK21888.1"/>
    <property type="molecule type" value="Genomic_DNA"/>
</dbReference>
<dbReference type="InterPro" id="IPR012337">
    <property type="entry name" value="RNaseH-like_sf"/>
</dbReference>
<dbReference type="Proteomes" id="UP000321947">
    <property type="component" value="Unassembled WGS sequence"/>
</dbReference>
<evidence type="ECO:0000256" key="1">
    <source>
        <dbReference type="ARBA" id="ARBA00022723"/>
    </source>
</evidence>
<organism evidence="5 6">
    <name type="scientific">Cucumis melo var. makuwa</name>
    <name type="common">Oriental melon</name>
    <dbReference type="NCBI Taxonomy" id="1194695"/>
    <lineage>
        <taxon>Eukaryota</taxon>
        <taxon>Viridiplantae</taxon>
        <taxon>Streptophyta</taxon>
        <taxon>Embryophyta</taxon>
        <taxon>Tracheophyta</taxon>
        <taxon>Spermatophyta</taxon>
        <taxon>Magnoliopsida</taxon>
        <taxon>eudicotyledons</taxon>
        <taxon>Gunneridae</taxon>
        <taxon>Pentapetalae</taxon>
        <taxon>rosids</taxon>
        <taxon>fabids</taxon>
        <taxon>Cucurbitales</taxon>
        <taxon>Cucurbitaceae</taxon>
        <taxon>Benincaseae</taxon>
        <taxon>Cucumis</taxon>
    </lineage>
</organism>
<protein>
    <recommendedName>
        <fullName evidence="4">Integrase catalytic domain-containing protein</fullName>
    </recommendedName>
</protein>
<dbReference type="InterPro" id="IPR013103">
    <property type="entry name" value="RVT_2"/>
</dbReference>
<dbReference type="SUPFAM" id="SSF53098">
    <property type="entry name" value="Ribonuclease H-like"/>
    <property type="match status" value="1"/>
</dbReference>
<dbReference type="InterPro" id="IPR057670">
    <property type="entry name" value="SH3_retrovirus"/>
</dbReference>
<feature type="compositionally biased region" description="Low complexity" evidence="3">
    <location>
        <begin position="429"/>
        <end position="440"/>
    </location>
</feature>